<keyword evidence="7" id="KW-0119">Carbohydrate metabolism</keyword>
<dbReference type="NCBIfam" id="TIGR00209">
    <property type="entry name" value="galT_1"/>
    <property type="match status" value="1"/>
</dbReference>
<dbReference type="Pfam" id="PF02744">
    <property type="entry name" value="GalP_UDP_tr_C"/>
    <property type="match status" value="1"/>
</dbReference>
<dbReference type="Pfam" id="PF01087">
    <property type="entry name" value="GalP_UDP_transf"/>
    <property type="match status" value="1"/>
</dbReference>
<dbReference type="AlphaFoldDB" id="A0A3S9SWY1"/>
<keyword evidence="6" id="KW-0299">Galactose metabolism</keyword>
<keyword evidence="3 13" id="KW-0548">Nucleotidyltransferase</keyword>
<dbReference type="KEGG" id="aft:BBF96_05245"/>
<dbReference type="InterPro" id="IPR005850">
    <property type="entry name" value="GalP_Utransf_C"/>
</dbReference>
<comment type="similarity">
    <text evidence="1">Belongs to the galactose-1-phosphate uridylyltransferase type 1 family.</text>
</comment>
<evidence type="ECO:0000313" key="13">
    <source>
        <dbReference type="EMBL" id="AZR72847.1"/>
    </source>
</evidence>
<evidence type="ECO:0000256" key="8">
    <source>
        <dbReference type="NCBIfam" id="TIGR00209"/>
    </source>
</evidence>
<dbReference type="InterPro" id="IPR053177">
    <property type="entry name" value="ADP-glucose_phosphorylase"/>
</dbReference>
<dbReference type="GO" id="GO:0008270">
    <property type="term" value="F:zinc ion binding"/>
    <property type="evidence" value="ECO:0007669"/>
    <property type="project" value="InterPro"/>
</dbReference>
<dbReference type="EMBL" id="CP016379">
    <property type="protein sequence ID" value="AZR72847.1"/>
    <property type="molecule type" value="Genomic_DNA"/>
</dbReference>
<evidence type="ECO:0000256" key="6">
    <source>
        <dbReference type="ARBA" id="ARBA00023144"/>
    </source>
</evidence>
<name>A0A3S9SWY1_9FIRM</name>
<dbReference type="Gene3D" id="3.30.428.10">
    <property type="entry name" value="HIT-like"/>
    <property type="match status" value="2"/>
</dbReference>
<accession>A0A3S9SWY1</accession>
<proteinExistence type="inferred from homology"/>
<dbReference type="OrthoDB" id="9769064at2"/>
<evidence type="ECO:0000313" key="14">
    <source>
        <dbReference type="Proteomes" id="UP000267250"/>
    </source>
</evidence>
<reference evidence="13 14" key="1">
    <citation type="submission" date="2016-07" db="EMBL/GenBank/DDBJ databases">
        <title>Genome and transcriptome analysis of iron-reducing fermentative bacteria Anoxybacter fermentans.</title>
        <authorList>
            <person name="Zeng X."/>
            <person name="Shao Z."/>
        </authorList>
    </citation>
    <scope>NUCLEOTIDE SEQUENCE [LARGE SCALE GENOMIC DNA]</scope>
    <source>
        <strain evidence="13 14">DY22613</strain>
    </source>
</reference>
<evidence type="ECO:0000256" key="9">
    <source>
        <dbReference type="PIRSR" id="PIRSR000808-1"/>
    </source>
</evidence>
<feature type="binding site" evidence="10">
    <location>
        <position position="40"/>
    </location>
    <ligand>
        <name>Zn(2+)</name>
        <dbReference type="ChEBI" id="CHEBI:29105"/>
    </ligand>
</feature>
<dbReference type="UniPathway" id="UPA00214"/>
<evidence type="ECO:0000256" key="10">
    <source>
        <dbReference type="PIRSR" id="PIRSR000808-3"/>
    </source>
</evidence>
<feature type="domain" description="Galactose-1-phosphate uridyl transferase N-terminal" evidence="11">
    <location>
        <begin position="3"/>
        <end position="170"/>
    </location>
</feature>
<evidence type="ECO:0000256" key="7">
    <source>
        <dbReference type="ARBA" id="ARBA00023277"/>
    </source>
</evidence>
<dbReference type="RefSeq" id="WP_127016182.1">
    <property type="nucleotide sequence ID" value="NZ_CP016379.1"/>
</dbReference>
<dbReference type="PIRSF" id="PIRSF000808">
    <property type="entry name" value="GalT"/>
    <property type="match status" value="1"/>
</dbReference>
<evidence type="ECO:0000256" key="1">
    <source>
        <dbReference type="ARBA" id="ARBA00010951"/>
    </source>
</evidence>
<keyword evidence="2 13" id="KW-0808">Transferase</keyword>
<evidence type="ECO:0000256" key="5">
    <source>
        <dbReference type="ARBA" id="ARBA00022833"/>
    </source>
</evidence>
<dbReference type="GO" id="GO:0008108">
    <property type="term" value="F:UDP-glucose:hexose-1-phosphate uridylyltransferase activity"/>
    <property type="evidence" value="ECO:0007669"/>
    <property type="project" value="UniProtKB-UniRule"/>
</dbReference>
<dbReference type="PANTHER" id="PTHR42763:SF2">
    <property type="entry name" value="ADP-GLUCOSE PHOSPHORYLASE"/>
    <property type="match status" value="1"/>
</dbReference>
<comment type="cofactor">
    <cofactor evidence="10">
        <name>Zn(2+)</name>
        <dbReference type="ChEBI" id="CHEBI:29105"/>
    </cofactor>
    <text evidence="10">Binds 1 zinc ion per subunit.</text>
</comment>
<dbReference type="InterPro" id="IPR005849">
    <property type="entry name" value="GalP_Utransf_N"/>
</dbReference>
<sequence length="326" mass="37426">MTQMRFDPITNESVIIAAGRSRRPTDLCEKETETDSITNCPFCPGNEDKTPPQIDALYREGKWVTRTFANKFPILAPGKTKCVIENELFCGINQSGYHNVIVEHPDHNINFFKMNQSEMVDLLLTYKRCYKKLSKKQKIVYVLIFKNYQKKGGASLHHPHSQVIASPFIPPRIKRELVGFKTYKQDTGRCIFCDLIETEINGDRQIFLSSSYLVVAPYASRFPYETWILPRKHNAKFEEILDNDLEELAGVILQVFNKLYRVLGDFPFNLYIHNGPVNSTEYTDFHWHLEIAPRLNTMAGFEIGGGIIVNTVLPEMAAEILAKEEI</sequence>
<dbReference type="SUPFAM" id="SSF54197">
    <property type="entry name" value="HIT-like"/>
    <property type="match status" value="2"/>
</dbReference>
<dbReference type="EC" id="2.7.7.12" evidence="8"/>
<evidence type="ECO:0000259" key="11">
    <source>
        <dbReference type="Pfam" id="PF01087"/>
    </source>
</evidence>
<evidence type="ECO:0000256" key="4">
    <source>
        <dbReference type="ARBA" id="ARBA00022723"/>
    </source>
</evidence>
<keyword evidence="4 10" id="KW-0479">Metal-binding</keyword>
<dbReference type="InterPro" id="IPR036265">
    <property type="entry name" value="HIT-like_sf"/>
</dbReference>
<feature type="binding site" evidence="10">
    <location>
        <position position="43"/>
    </location>
    <ligand>
        <name>Zn(2+)</name>
        <dbReference type="ChEBI" id="CHEBI:29105"/>
    </ligand>
</feature>
<feature type="binding site" evidence="10">
    <location>
        <position position="107"/>
    </location>
    <ligand>
        <name>Zn(2+)</name>
        <dbReference type="ChEBI" id="CHEBI:29105"/>
    </ligand>
</feature>
<feature type="active site" description="Tele-UMP-histidine intermediate" evidence="9">
    <location>
        <position position="160"/>
    </location>
</feature>
<dbReference type="InterPro" id="IPR001937">
    <property type="entry name" value="GalP_UDPtransf1"/>
</dbReference>
<dbReference type="PANTHER" id="PTHR42763">
    <property type="entry name" value="ADP-GLUCOSE PHOSPHORYLASE"/>
    <property type="match status" value="1"/>
</dbReference>
<keyword evidence="5 10" id="KW-0862">Zinc</keyword>
<feature type="binding site" evidence="10">
    <location>
        <position position="158"/>
    </location>
    <ligand>
        <name>Zn(2+)</name>
        <dbReference type="ChEBI" id="CHEBI:29105"/>
    </ligand>
</feature>
<dbReference type="GO" id="GO:0006012">
    <property type="term" value="P:galactose metabolic process"/>
    <property type="evidence" value="ECO:0007669"/>
    <property type="project" value="UniProtKB-UniRule"/>
</dbReference>
<keyword evidence="14" id="KW-1185">Reference proteome</keyword>
<organism evidence="13 14">
    <name type="scientific">Anoxybacter fermentans</name>
    <dbReference type="NCBI Taxonomy" id="1323375"/>
    <lineage>
        <taxon>Bacteria</taxon>
        <taxon>Bacillati</taxon>
        <taxon>Bacillota</taxon>
        <taxon>Clostridia</taxon>
        <taxon>Halanaerobiales</taxon>
        <taxon>Anoxybacter</taxon>
    </lineage>
</organism>
<protein>
    <recommendedName>
        <fullName evidence="8">Galactose-1-phosphate uridylyltransferase</fullName>
        <ecNumber evidence="8">2.7.7.12</ecNumber>
    </recommendedName>
</protein>
<evidence type="ECO:0000256" key="3">
    <source>
        <dbReference type="ARBA" id="ARBA00022695"/>
    </source>
</evidence>
<evidence type="ECO:0000256" key="2">
    <source>
        <dbReference type="ARBA" id="ARBA00022679"/>
    </source>
</evidence>
<dbReference type="Proteomes" id="UP000267250">
    <property type="component" value="Chromosome"/>
</dbReference>
<feature type="domain" description="Galactose-1-phosphate uridyl transferase C-terminal" evidence="12">
    <location>
        <begin position="179"/>
        <end position="308"/>
    </location>
</feature>
<evidence type="ECO:0000259" key="12">
    <source>
        <dbReference type="Pfam" id="PF02744"/>
    </source>
</evidence>
<gene>
    <name evidence="13" type="ORF">BBF96_05245</name>
</gene>